<feature type="region of interest" description="Disordered" evidence="1">
    <location>
        <begin position="1"/>
        <end position="24"/>
    </location>
</feature>
<dbReference type="Proteomes" id="UP000253250">
    <property type="component" value="Unassembled WGS sequence"/>
</dbReference>
<reference evidence="2 3" key="1">
    <citation type="submission" date="2018-02" db="EMBL/GenBank/DDBJ databases">
        <title>Insights into the biology of acidophilic members of the Acidiferrobacteraceae family derived from comparative genomic analyses.</title>
        <authorList>
            <person name="Issotta F."/>
            <person name="Thyssen C."/>
            <person name="Mena C."/>
            <person name="Moya A."/>
            <person name="Bellenberg S."/>
            <person name="Sproer C."/>
            <person name="Covarrubias P.C."/>
            <person name="Sand W."/>
            <person name="Quatrini R."/>
            <person name="Vera M."/>
        </authorList>
    </citation>
    <scope>NUCLEOTIDE SEQUENCE [LARGE SCALE GENOMIC DNA]</scope>
    <source>
        <strain evidence="3">m-1</strain>
    </source>
</reference>
<evidence type="ECO:0000256" key="1">
    <source>
        <dbReference type="SAM" id="MobiDB-lite"/>
    </source>
</evidence>
<dbReference type="EMBL" id="PSYR01000002">
    <property type="protein sequence ID" value="RCN55759.1"/>
    <property type="molecule type" value="Genomic_DNA"/>
</dbReference>
<proteinExistence type="predicted"/>
<accession>A0A368HEZ5</accession>
<sequence length="70" mass="7312">MTRARGIGLGIANRDQDTGHAGAQPFRPAFVRAHLPKAREQDVMQPLASAGPTGHILDGLDEPGFVGAVP</sequence>
<dbReference type="AlphaFoldDB" id="A0A368HEZ5"/>
<comment type="caution">
    <text evidence="2">The sequence shown here is derived from an EMBL/GenBank/DDBJ whole genome shotgun (WGS) entry which is preliminary data.</text>
</comment>
<name>A0A368HEZ5_9GAMM</name>
<keyword evidence="3" id="KW-1185">Reference proteome</keyword>
<organism evidence="2 3">
    <name type="scientific">Acidiferrobacter thiooxydans</name>
    <dbReference type="NCBI Taxonomy" id="163359"/>
    <lineage>
        <taxon>Bacteria</taxon>
        <taxon>Pseudomonadati</taxon>
        <taxon>Pseudomonadota</taxon>
        <taxon>Gammaproteobacteria</taxon>
        <taxon>Acidiferrobacterales</taxon>
        <taxon>Acidiferrobacteraceae</taxon>
        <taxon>Acidiferrobacter</taxon>
    </lineage>
</organism>
<evidence type="ECO:0000313" key="3">
    <source>
        <dbReference type="Proteomes" id="UP000253250"/>
    </source>
</evidence>
<gene>
    <name evidence="2" type="ORF">C4900_07490</name>
</gene>
<feature type="region of interest" description="Disordered" evidence="1">
    <location>
        <begin position="48"/>
        <end position="70"/>
    </location>
</feature>
<evidence type="ECO:0000313" key="2">
    <source>
        <dbReference type="EMBL" id="RCN55759.1"/>
    </source>
</evidence>
<protein>
    <submittedName>
        <fullName evidence="2">Uncharacterized protein</fullName>
    </submittedName>
</protein>